<accession>A0A0W0XS76</accession>
<keyword evidence="2" id="KW-0489">Methyltransferase</keyword>
<dbReference type="Pfam" id="PF08242">
    <property type="entry name" value="Methyltransf_12"/>
    <property type="match status" value="1"/>
</dbReference>
<dbReference type="SUPFAM" id="SSF53335">
    <property type="entry name" value="S-adenosyl-L-methionine-dependent methyltransferases"/>
    <property type="match status" value="1"/>
</dbReference>
<keyword evidence="2" id="KW-0830">Ubiquinone</keyword>
<evidence type="ECO:0000259" key="1">
    <source>
        <dbReference type="Pfam" id="PF08242"/>
    </source>
</evidence>
<protein>
    <submittedName>
        <fullName evidence="2">Bifunctional 3-demethylubiquinone-9 3-methyltransferase/ 2-octaprenyl-6-hydroxy phenol methylase</fullName>
    </submittedName>
</protein>
<dbReference type="PATRIC" id="fig|458.5.peg.2303"/>
<keyword evidence="2" id="KW-0808">Transferase</keyword>
<keyword evidence="3" id="KW-1185">Reference proteome</keyword>
<comment type="caution">
    <text evidence="2">The sequence shown here is derived from an EMBL/GenBank/DDBJ whole genome shotgun (WGS) entry which is preliminary data.</text>
</comment>
<dbReference type="GO" id="GO:0008168">
    <property type="term" value="F:methyltransferase activity"/>
    <property type="evidence" value="ECO:0007669"/>
    <property type="project" value="UniProtKB-KW"/>
</dbReference>
<evidence type="ECO:0000313" key="3">
    <source>
        <dbReference type="Proteomes" id="UP000054608"/>
    </source>
</evidence>
<dbReference type="Gene3D" id="3.40.50.150">
    <property type="entry name" value="Vaccinia Virus protein VP39"/>
    <property type="match status" value="1"/>
</dbReference>
<organism evidence="2 3">
    <name type="scientific">Legionella rubrilucens</name>
    <dbReference type="NCBI Taxonomy" id="458"/>
    <lineage>
        <taxon>Bacteria</taxon>
        <taxon>Pseudomonadati</taxon>
        <taxon>Pseudomonadota</taxon>
        <taxon>Gammaproteobacteria</taxon>
        <taxon>Legionellales</taxon>
        <taxon>Legionellaceae</taxon>
        <taxon>Legionella</taxon>
    </lineage>
</organism>
<dbReference type="PANTHER" id="PTHR43861">
    <property type="entry name" value="TRANS-ACONITATE 2-METHYLTRANSFERASE-RELATED"/>
    <property type="match status" value="1"/>
</dbReference>
<dbReference type="Proteomes" id="UP000054608">
    <property type="component" value="Unassembled WGS sequence"/>
</dbReference>
<sequence>MYKTNTDMFWDARAINEKNLKAVNIADIAQRSLETDFLLKNLSKNDSILEVGCGNGFLTSTLRQHVAHIDAFDYSENMINSAIQNFGESNNHFFHDNLLQPTQLSKQYDAIVCVRVLINLSNLQEQIQALDNLKKHIKPGGKLLLVEGYIDGFNKINALRKAVLLPELKPAAINFYSHFIEIQNHLARDYEIADQFHTGCFDFLTRIVYPSLVGHENAQGYSDFHEKILTVAKHYNPNDLLSLARVRGLCLVKK</sequence>
<reference evidence="2 3" key="1">
    <citation type="submission" date="2015-11" db="EMBL/GenBank/DDBJ databases">
        <title>Genomic analysis of 38 Legionella species identifies large and diverse effector repertoires.</title>
        <authorList>
            <person name="Burstein D."/>
            <person name="Amaro F."/>
            <person name="Zusman T."/>
            <person name="Lifshitz Z."/>
            <person name="Cohen O."/>
            <person name="Gilbert J.A."/>
            <person name="Pupko T."/>
            <person name="Shuman H.A."/>
            <person name="Segal G."/>
        </authorList>
    </citation>
    <scope>NUCLEOTIDE SEQUENCE [LARGE SCALE GENOMIC DNA]</scope>
    <source>
        <strain evidence="2 3">WA-270A-C2</strain>
    </source>
</reference>
<dbReference type="InterPro" id="IPR013217">
    <property type="entry name" value="Methyltransf_12"/>
</dbReference>
<dbReference type="AlphaFoldDB" id="A0A0W0XS76"/>
<dbReference type="EMBL" id="LNYT01000020">
    <property type="protein sequence ID" value="KTD47286.1"/>
    <property type="molecule type" value="Genomic_DNA"/>
</dbReference>
<dbReference type="OrthoDB" id="9757559at2"/>
<evidence type="ECO:0000313" key="2">
    <source>
        <dbReference type="EMBL" id="KTD47286.1"/>
    </source>
</evidence>
<feature type="domain" description="Methyltransferase type 12" evidence="1">
    <location>
        <begin position="49"/>
        <end position="143"/>
    </location>
</feature>
<proteinExistence type="predicted"/>
<dbReference type="STRING" id="458.Lrub_2208"/>
<dbReference type="InterPro" id="IPR029063">
    <property type="entry name" value="SAM-dependent_MTases_sf"/>
</dbReference>
<dbReference type="CDD" id="cd02440">
    <property type="entry name" value="AdoMet_MTases"/>
    <property type="match status" value="1"/>
</dbReference>
<name>A0A0W0XS76_9GAMM</name>
<dbReference type="RefSeq" id="WP_058532171.1">
    <property type="nucleotide sequence ID" value="NZ_CAAAIN010000007.1"/>
</dbReference>
<gene>
    <name evidence="2" type="ORF">Lrub_2208</name>
</gene>
<dbReference type="GO" id="GO:0032259">
    <property type="term" value="P:methylation"/>
    <property type="evidence" value="ECO:0007669"/>
    <property type="project" value="UniProtKB-KW"/>
</dbReference>